<dbReference type="InParanoid" id="A0A200R0J5"/>
<evidence type="ECO:0000313" key="3">
    <source>
        <dbReference type="EMBL" id="OVA16232.1"/>
    </source>
</evidence>
<evidence type="ECO:0000259" key="2">
    <source>
        <dbReference type="Pfam" id="PF14392"/>
    </source>
</evidence>
<dbReference type="OrthoDB" id="1939268at2759"/>
<dbReference type="FunCoup" id="A0A200R0J5">
    <property type="interactions" value="4"/>
</dbReference>
<sequence>MPTPPPPSSLSHDHTKPQLDPDEVIKLMASLMHDELRTPTIQFSAAESLPSSDWRKSLVVKLPQNRNLPIGILRELLQTAWNPTTTMPIKEFYEGSYLVHFKELADLDAVIIGAPWTIHDDLLLYERCENNKLPEEYTFEKAKFWVQLHGLLVDYLTPASVFKIASELGPAQPIKSEDTMKWGRYARAKIELDITDALPKHINTTLANGKPCRVDLKYEKLARFCYFCGIVGHLG</sequence>
<evidence type="ECO:0008006" key="5">
    <source>
        <dbReference type="Google" id="ProtNLM"/>
    </source>
</evidence>
<dbReference type="PANTHER" id="PTHR31286">
    <property type="entry name" value="GLYCINE-RICH CELL WALL STRUCTURAL PROTEIN 1.8-LIKE"/>
    <property type="match status" value="1"/>
</dbReference>
<evidence type="ECO:0000313" key="4">
    <source>
        <dbReference type="Proteomes" id="UP000195402"/>
    </source>
</evidence>
<dbReference type="EMBL" id="MVGT01000608">
    <property type="protein sequence ID" value="OVA16232.1"/>
    <property type="molecule type" value="Genomic_DNA"/>
</dbReference>
<dbReference type="Pfam" id="PF14392">
    <property type="entry name" value="zf-CCHC_4"/>
    <property type="match status" value="1"/>
</dbReference>
<comment type="caution">
    <text evidence="3">The sequence shown here is derived from an EMBL/GenBank/DDBJ whole genome shotgun (WGS) entry which is preliminary data.</text>
</comment>
<feature type="domain" description="DUF4283" evidence="1">
    <location>
        <begin position="53"/>
        <end position="127"/>
    </location>
</feature>
<dbReference type="Pfam" id="PF14111">
    <property type="entry name" value="DUF4283"/>
    <property type="match status" value="1"/>
</dbReference>
<dbReference type="AlphaFoldDB" id="A0A200R0J5"/>
<dbReference type="Proteomes" id="UP000195402">
    <property type="component" value="Unassembled WGS sequence"/>
</dbReference>
<feature type="domain" description="Zinc knuckle CX2CX4HX4C" evidence="2">
    <location>
        <begin position="192"/>
        <end position="233"/>
    </location>
</feature>
<proteinExistence type="predicted"/>
<reference evidence="3 4" key="1">
    <citation type="journal article" date="2017" name="Mol. Plant">
        <title>The Genome of Medicinal Plant Macleaya cordata Provides New Insights into Benzylisoquinoline Alkaloids Metabolism.</title>
        <authorList>
            <person name="Liu X."/>
            <person name="Liu Y."/>
            <person name="Huang P."/>
            <person name="Ma Y."/>
            <person name="Qing Z."/>
            <person name="Tang Q."/>
            <person name="Cao H."/>
            <person name="Cheng P."/>
            <person name="Zheng Y."/>
            <person name="Yuan Z."/>
            <person name="Zhou Y."/>
            <person name="Liu J."/>
            <person name="Tang Z."/>
            <person name="Zhuo Y."/>
            <person name="Zhang Y."/>
            <person name="Yu L."/>
            <person name="Huang J."/>
            <person name="Yang P."/>
            <person name="Peng Q."/>
            <person name="Zhang J."/>
            <person name="Jiang W."/>
            <person name="Zhang Z."/>
            <person name="Lin K."/>
            <person name="Ro D.K."/>
            <person name="Chen X."/>
            <person name="Xiong X."/>
            <person name="Shang Y."/>
            <person name="Huang S."/>
            <person name="Zeng J."/>
        </authorList>
    </citation>
    <scope>NUCLEOTIDE SEQUENCE [LARGE SCALE GENOMIC DNA]</scope>
    <source>
        <strain evidence="4">cv. BLH2017</strain>
        <tissue evidence="3">Root</tissue>
    </source>
</reference>
<dbReference type="InterPro" id="IPR025836">
    <property type="entry name" value="Zn_knuckle_CX2CX4HX4C"/>
</dbReference>
<dbReference type="InterPro" id="IPR040256">
    <property type="entry name" value="At4g02000-like"/>
</dbReference>
<organism evidence="3 4">
    <name type="scientific">Macleaya cordata</name>
    <name type="common">Five-seeded plume-poppy</name>
    <name type="synonym">Bocconia cordata</name>
    <dbReference type="NCBI Taxonomy" id="56857"/>
    <lineage>
        <taxon>Eukaryota</taxon>
        <taxon>Viridiplantae</taxon>
        <taxon>Streptophyta</taxon>
        <taxon>Embryophyta</taxon>
        <taxon>Tracheophyta</taxon>
        <taxon>Spermatophyta</taxon>
        <taxon>Magnoliopsida</taxon>
        <taxon>Ranunculales</taxon>
        <taxon>Papaveraceae</taxon>
        <taxon>Papaveroideae</taxon>
        <taxon>Macleaya</taxon>
    </lineage>
</organism>
<accession>A0A200R0J5</accession>
<dbReference type="InterPro" id="IPR025558">
    <property type="entry name" value="DUF4283"/>
</dbReference>
<gene>
    <name evidence="3" type="ORF">BVC80_609g11</name>
</gene>
<keyword evidence="4" id="KW-1185">Reference proteome</keyword>
<evidence type="ECO:0000259" key="1">
    <source>
        <dbReference type="Pfam" id="PF14111"/>
    </source>
</evidence>
<name>A0A200R0J5_MACCD</name>
<dbReference type="OMA" id="ASPMEEY"/>
<protein>
    <recommendedName>
        <fullName evidence="5">DUF4283 domain-containing protein</fullName>
    </recommendedName>
</protein>
<dbReference type="PANTHER" id="PTHR31286:SF167">
    <property type="entry name" value="OS09G0268800 PROTEIN"/>
    <property type="match status" value="1"/>
</dbReference>